<evidence type="ECO:0000313" key="4">
    <source>
        <dbReference type="EMBL" id="AMO69673.1"/>
    </source>
</evidence>
<dbReference type="InterPro" id="IPR036291">
    <property type="entry name" value="NAD(P)-bd_dom_sf"/>
</dbReference>
<dbReference type="PRINTS" id="PR00080">
    <property type="entry name" value="SDRFAMILY"/>
</dbReference>
<name>A0A127M8T4_9GAMM</name>
<dbReference type="GO" id="GO:0016491">
    <property type="term" value="F:oxidoreductase activity"/>
    <property type="evidence" value="ECO:0007669"/>
    <property type="project" value="UniProtKB-KW"/>
</dbReference>
<comment type="similarity">
    <text evidence="1 3">Belongs to the short-chain dehydrogenases/reductases (SDR) family.</text>
</comment>
<dbReference type="InterPro" id="IPR002347">
    <property type="entry name" value="SDR_fam"/>
</dbReference>
<keyword evidence="2" id="KW-0560">Oxidoreductase</keyword>
<evidence type="ECO:0000256" key="1">
    <source>
        <dbReference type="ARBA" id="ARBA00006484"/>
    </source>
</evidence>
<dbReference type="Pfam" id="PF00106">
    <property type="entry name" value="adh_short"/>
    <property type="match status" value="1"/>
</dbReference>
<dbReference type="PRINTS" id="PR00081">
    <property type="entry name" value="GDHRDH"/>
</dbReference>
<dbReference type="RefSeq" id="WP_008252011.1">
    <property type="nucleotide sequence ID" value="NZ_CP014544.1"/>
</dbReference>
<gene>
    <name evidence="4" type="ORF">AZF00_15810</name>
</gene>
<sequence length="292" mass="30585">MQDFTDKVVVVTGSASGIGKALAKAFLAGGAKVVLSDVEKTALDKTAAELSANGGVVRAIVTDVSKAESVTALADAVFAEFGACHILCNNAGVSVSNCNVWDTTPNDWAWVLGVNLRGVAHGIQAFVARMIESGEPGLIMNTSSGDGGISPLADQSVYACSKAGVSIMTECLNAQLVGQNTKLRACIFYPSGGILPTGIWTTRRNRPAELAREKPAPAGGEMTFDEFMTGMKEIGVELPVQDLDELAAFALDGIRKEDFVIMIGRETMEATLVARAKKLANGQCPIEHGLHG</sequence>
<evidence type="ECO:0000256" key="3">
    <source>
        <dbReference type="RuleBase" id="RU000363"/>
    </source>
</evidence>
<dbReference type="SUPFAM" id="SSF51735">
    <property type="entry name" value="NAD(P)-binding Rossmann-fold domains"/>
    <property type="match status" value="1"/>
</dbReference>
<evidence type="ECO:0000256" key="2">
    <source>
        <dbReference type="ARBA" id="ARBA00023002"/>
    </source>
</evidence>
<protein>
    <submittedName>
        <fullName evidence="4">Short-chain dehydrogenase</fullName>
    </submittedName>
</protein>
<proteinExistence type="inferred from homology"/>
<organism evidence="4 5">
    <name type="scientific">Zhongshania aliphaticivorans</name>
    <dbReference type="NCBI Taxonomy" id="1470434"/>
    <lineage>
        <taxon>Bacteria</taxon>
        <taxon>Pseudomonadati</taxon>
        <taxon>Pseudomonadota</taxon>
        <taxon>Gammaproteobacteria</taxon>
        <taxon>Cellvibrionales</taxon>
        <taxon>Spongiibacteraceae</taxon>
        <taxon>Zhongshania</taxon>
    </lineage>
</organism>
<dbReference type="Gene3D" id="3.40.50.720">
    <property type="entry name" value="NAD(P)-binding Rossmann-like Domain"/>
    <property type="match status" value="1"/>
</dbReference>
<accession>A0A127M8T4</accession>
<dbReference type="Proteomes" id="UP000074119">
    <property type="component" value="Chromosome"/>
</dbReference>
<dbReference type="KEGG" id="zal:AZF00_15810"/>
<dbReference type="PANTHER" id="PTHR43669">
    <property type="entry name" value="5-KETO-D-GLUCONATE 5-REDUCTASE"/>
    <property type="match status" value="1"/>
</dbReference>
<reference evidence="4 5" key="1">
    <citation type="submission" date="2015-12" db="EMBL/GenBank/DDBJ databases">
        <authorList>
            <person name="Shamseldin A."/>
            <person name="Moawad H."/>
            <person name="Abd El-Rahim W.M."/>
            <person name="Sadowsky M.J."/>
        </authorList>
    </citation>
    <scope>NUCLEOTIDE SEQUENCE [LARGE SCALE GENOMIC DNA]</scope>
    <source>
        <strain evidence="4 5">SM2</strain>
    </source>
</reference>
<dbReference type="PANTHER" id="PTHR43669:SF3">
    <property type="entry name" value="ALCOHOL DEHYDROGENASE, PUTATIVE (AFU_ORTHOLOGUE AFUA_3G03445)-RELATED"/>
    <property type="match status" value="1"/>
</dbReference>
<dbReference type="EMBL" id="CP014544">
    <property type="protein sequence ID" value="AMO69673.1"/>
    <property type="molecule type" value="Genomic_DNA"/>
</dbReference>
<dbReference type="AlphaFoldDB" id="A0A127M8T4"/>
<dbReference type="CDD" id="cd05233">
    <property type="entry name" value="SDR_c"/>
    <property type="match status" value="1"/>
</dbReference>
<evidence type="ECO:0000313" key="5">
    <source>
        <dbReference type="Proteomes" id="UP000074119"/>
    </source>
</evidence>
<dbReference type="STRING" id="1470434.AZF00_15810"/>